<accession>A0ABD0L138</accession>
<comment type="caution">
    <text evidence="1">The sequence shown here is derived from an EMBL/GenBank/DDBJ whole genome shotgun (WGS) entry which is preliminary data.</text>
</comment>
<protein>
    <submittedName>
        <fullName evidence="1">Uncharacterized protein</fullName>
    </submittedName>
</protein>
<dbReference type="AlphaFoldDB" id="A0ABD0L138"/>
<keyword evidence="2" id="KW-1185">Reference proteome</keyword>
<organism evidence="1 2">
    <name type="scientific">Batillaria attramentaria</name>
    <dbReference type="NCBI Taxonomy" id="370345"/>
    <lineage>
        <taxon>Eukaryota</taxon>
        <taxon>Metazoa</taxon>
        <taxon>Spiralia</taxon>
        <taxon>Lophotrochozoa</taxon>
        <taxon>Mollusca</taxon>
        <taxon>Gastropoda</taxon>
        <taxon>Caenogastropoda</taxon>
        <taxon>Sorbeoconcha</taxon>
        <taxon>Cerithioidea</taxon>
        <taxon>Batillariidae</taxon>
        <taxon>Batillaria</taxon>
    </lineage>
</organism>
<evidence type="ECO:0000313" key="1">
    <source>
        <dbReference type="EMBL" id="KAK7493129.1"/>
    </source>
</evidence>
<dbReference type="EMBL" id="JACVVK020000096">
    <property type="protein sequence ID" value="KAK7493129.1"/>
    <property type="molecule type" value="Genomic_DNA"/>
</dbReference>
<proteinExistence type="predicted"/>
<reference evidence="1 2" key="1">
    <citation type="journal article" date="2023" name="Sci. Data">
        <title>Genome assembly of the Korean intertidal mud-creeper Batillaria attramentaria.</title>
        <authorList>
            <person name="Patra A.K."/>
            <person name="Ho P.T."/>
            <person name="Jun S."/>
            <person name="Lee S.J."/>
            <person name="Kim Y."/>
            <person name="Won Y.J."/>
        </authorList>
    </citation>
    <scope>NUCLEOTIDE SEQUENCE [LARGE SCALE GENOMIC DNA]</scope>
    <source>
        <strain evidence="1">Wonlab-2016</strain>
    </source>
</reference>
<dbReference type="Proteomes" id="UP001519460">
    <property type="component" value="Unassembled WGS sequence"/>
</dbReference>
<name>A0ABD0L138_9CAEN</name>
<evidence type="ECO:0000313" key="2">
    <source>
        <dbReference type="Proteomes" id="UP001519460"/>
    </source>
</evidence>
<sequence>MLDFRSEISGAMSSLFGPHHSSQRPINLALWGVEHDPYTEAVPARPLCHRPSCPVERLLVFTLTSSPSLAQPMRFCCGGGGKMENICVRFIANPPPSPTPPSPPPTAPVHCLGLSLPTRLDIKQGDKIQACGCLCPVHQRALSEVASGDAAI</sequence>
<gene>
    <name evidence="1" type="ORF">BaRGS_00015650</name>
</gene>